<gene>
    <name evidence="2" type="ORF">PAHAL_5G286700</name>
</gene>
<accession>A0A2T8ILJ4</accession>
<protein>
    <submittedName>
        <fullName evidence="2">Uncharacterized protein</fullName>
    </submittedName>
</protein>
<proteinExistence type="predicted"/>
<feature type="compositionally biased region" description="Basic residues" evidence="1">
    <location>
        <begin position="1"/>
        <end position="11"/>
    </location>
</feature>
<feature type="region of interest" description="Disordered" evidence="1">
    <location>
        <begin position="1"/>
        <end position="76"/>
    </location>
</feature>
<dbReference type="AlphaFoldDB" id="A0A2T8ILJ4"/>
<organism evidence="2">
    <name type="scientific">Panicum hallii</name>
    <dbReference type="NCBI Taxonomy" id="206008"/>
    <lineage>
        <taxon>Eukaryota</taxon>
        <taxon>Viridiplantae</taxon>
        <taxon>Streptophyta</taxon>
        <taxon>Embryophyta</taxon>
        <taxon>Tracheophyta</taxon>
        <taxon>Spermatophyta</taxon>
        <taxon>Magnoliopsida</taxon>
        <taxon>Liliopsida</taxon>
        <taxon>Poales</taxon>
        <taxon>Poaceae</taxon>
        <taxon>PACMAD clade</taxon>
        <taxon>Panicoideae</taxon>
        <taxon>Panicodae</taxon>
        <taxon>Paniceae</taxon>
        <taxon>Panicinae</taxon>
        <taxon>Panicum</taxon>
        <taxon>Panicum sect. Panicum</taxon>
    </lineage>
</organism>
<feature type="compositionally biased region" description="Basic and acidic residues" evidence="1">
    <location>
        <begin position="23"/>
        <end position="35"/>
    </location>
</feature>
<evidence type="ECO:0000256" key="1">
    <source>
        <dbReference type="SAM" id="MobiDB-lite"/>
    </source>
</evidence>
<name>A0A2T8ILJ4_9POAL</name>
<sequence length="76" mass="8982">MKRLPGGKVKKKMDFVTNTKVPEQPRDLRREHERVCSASMTSEQREERNGKRREAYKRKKCDANNKENDPDLPPLE</sequence>
<dbReference type="EMBL" id="CM008050">
    <property type="protein sequence ID" value="PVH38548.1"/>
    <property type="molecule type" value="Genomic_DNA"/>
</dbReference>
<evidence type="ECO:0000313" key="2">
    <source>
        <dbReference type="EMBL" id="PVH38548.1"/>
    </source>
</evidence>
<reference evidence="2" key="1">
    <citation type="submission" date="2018-04" db="EMBL/GenBank/DDBJ databases">
        <title>WGS assembly of Panicum hallii.</title>
        <authorList>
            <person name="Lovell J."/>
            <person name="Jenkins J."/>
            <person name="Lowry D."/>
            <person name="Mamidi S."/>
            <person name="Sreedasyam A."/>
            <person name="Weng X."/>
            <person name="Barry K."/>
            <person name="Bonette J."/>
            <person name="Campitelli B."/>
            <person name="Daum C."/>
            <person name="Gordon S."/>
            <person name="Gould B."/>
            <person name="Lipzen A."/>
            <person name="Macqueen A."/>
            <person name="Palacio-Mejia J."/>
            <person name="Plott C."/>
            <person name="Shakirov E."/>
            <person name="Shu S."/>
            <person name="Yoshinaga Y."/>
            <person name="Zane M."/>
            <person name="Rokhsar D."/>
            <person name="Grimwood J."/>
            <person name="Schmutz J."/>
            <person name="Juenger T."/>
        </authorList>
    </citation>
    <scope>NUCLEOTIDE SEQUENCE [LARGE SCALE GENOMIC DNA]</scope>
    <source>
        <strain evidence="2">FIL2</strain>
    </source>
</reference>
<dbReference type="Gramene" id="PVH38548">
    <property type="protein sequence ID" value="PVH38548"/>
    <property type="gene ID" value="PAHAL_5G286700"/>
</dbReference>
<dbReference type="Proteomes" id="UP000243499">
    <property type="component" value="Chromosome 5"/>
</dbReference>
<feature type="compositionally biased region" description="Basic and acidic residues" evidence="1">
    <location>
        <begin position="43"/>
        <end position="53"/>
    </location>
</feature>